<dbReference type="PROSITE" id="PS51294">
    <property type="entry name" value="HTH_MYB"/>
    <property type="match status" value="1"/>
</dbReference>
<feature type="non-terminal residue" evidence="10">
    <location>
        <position position="1"/>
    </location>
</feature>
<keyword evidence="11" id="KW-1185">Reference proteome</keyword>
<dbReference type="SUPFAM" id="SSF46689">
    <property type="entry name" value="Homeodomain-like"/>
    <property type="match status" value="1"/>
</dbReference>
<dbReference type="EMBL" id="RBNI01015044">
    <property type="protein sequence ID" value="RUP17370.1"/>
    <property type="molecule type" value="Genomic_DNA"/>
</dbReference>
<dbReference type="SMART" id="SM00717">
    <property type="entry name" value="SANT"/>
    <property type="match status" value="1"/>
</dbReference>
<dbReference type="GO" id="GO:0008270">
    <property type="term" value="F:zinc ion binding"/>
    <property type="evidence" value="ECO:0007669"/>
    <property type="project" value="UniProtKB-KW"/>
</dbReference>
<dbReference type="AlphaFoldDB" id="A0A433BA08"/>
<feature type="domain" description="HTH myb-type" evidence="9">
    <location>
        <begin position="331"/>
        <end position="384"/>
    </location>
</feature>
<name>A0A433BA08_9FUNG</name>
<keyword evidence="3" id="KW-0862">Zinc</keyword>
<dbReference type="InterPro" id="IPR009057">
    <property type="entry name" value="Homeodomain-like_sf"/>
</dbReference>
<keyword evidence="5" id="KW-0175">Coiled coil</keyword>
<accession>A0A433BA08</accession>
<gene>
    <name evidence="10" type="ORF">BC936DRAFT_139458</name>
</gene>
<evidence type="ECO:0000259" key="7">
    <source>
        <dbReference type="PROSITE" id="PS50090"/>
    </source>
</evidence>
<reference evidence="10 11" key="1">
    <citation type="journal article" date="2018" name="New Phytol.">
        <title>Phylogenomics of Endogonaceae and evolution of mycorrhizas within Mucoromycota.</title>
        <authorList>
            <person name="Chang Y."/>
            <person name="Desiro A."/>
            <person name="Na H."/>
            <person name="Sandor L."/>
            <person name="Lipzen A."/>
            <person name="Clum A."/>
            <person name="Barry K."/>
            <person name="Grigoriev I.V."/>
            <person name="Martin F.M."/>
            <person name="Stajich J.E."/>
            <person name="Smith M.E."/>
            <person name="Bonito G."/>
            <person name="Spatafora J.W."/>
        </authorList>
    </citation>
    <scope>NUCLEOTIDE SEQUENCE [LARGE SCALE GENOMIC DNA]</scope>
    <source>
        <strain evidence="10 11">GMNB39</strain>
    </source>
</reference>
<dbReference type="InterPro" id="IPR000433">
    <property type="entry name" value="Znf_ZZ"/>
</dbReference>
<dbReference type="Proteomes" id="UP000268093">
    <property type="component" value="Unassembled WGS sequence"/>
</dbReference>
<feature type="compositionally biased region" description="Polar residues" evidence="6">
    <location>
        <begin position="228"/>
        <end position="261"/>
    </location>
</feature>
<evidence type="ECO:0000256" key="5">
    <source>
        <dbReference type="SAM" id="Coils"/>
    </source>
</evidence>
<dbReference type="Gene3D" id="1.10.10.60">
    <property type="entry name" value="Homeodomain-like"/>
    <property type="match status" value="1"/>
</dbReference>
<protein>
    <recommendedName>
        <fullName evidence="12">ZZ-type domain-containing protein</fullName>
    </recommendedName>
</protein>
<dbReference type="SUPFAM" id="SSF57850">
    <property type="entry name" value="RING/U-box"/>
    <property type="match status" value="1"/>
</dbReference>
<sequence length="657" mass="72475">LFPKTYSYQEVSRALNVLKYQLEQATKDIEVLKDLKERALADPFEYVRKLKTRTNEKAPVLQRIVAIPEIEWGKYQNPPAQRIAQPFGRFVSQRPIRRSINTQISCYTVFPATLNVATSSRHVPYVKRSVFRPTILHNLAPRKPATGARRTKTISRSYSRHTSPNASSLSLSAQVAKAAQALGPLPSSSSSASASVRAQSTDPSEYDSEDETGVSSHVTNGKGKGTTGRATVSSSMTVPGHNSINGMSLFSSPEEFIQQQQEHPESIQLVDDEATVPASSARIKSEKAPRPPPTPALSQYITSTISMKPPPPRQLHKEEKDKPKPVNHNMPWSDEEQRRLEELLRIYPDEPVQAQRFNKISTALGTRTPRQVASRVQKYFIKLAKNGLPVPGRITIPPSCLPKSQRLANGPTGTPDPSKPKPLGPSSREKSVTKSKVKKNGSSSSHHVKPSNGVSVVTLVPSTMRTSNAGYNVAASGGITNTRISGTHYLHVHAPPTVLMSDNDDDADIREVMMGVDARQQAVGHLEPVQLLSHKGNLDEGDELTRLKKLAKQQSREHQGYYDGVDDVVHQGYRCDGCGIEPIVGIRYKCAECDVNQEVDLCGDCMRQGGFQNEHHPTTHRFEEILVTEASPYYADHDYTEESYNGEYSYLGFGATA</sequence>
<evidence type="ECO:0000313" key="10">
    <source>
        <dbReference type="EMBL" id="RUP17370.1"/>
    </source>
</evidence>
<evidence type="ECO:0000256" key="4">
    <source>
        <dbReference type="PROSITE-ProRule" id="PRU00228"/>
    </source>
</evidence>
<keyword evidence="1" id="KW-0479">Metal-binding</keyword>
<dbReference type="PROSITE" id="PS50090">
    <property type="entry name" value="MYB_LIKE"/>
    <property type="match status" value="1"/>
</dbReference>
<dbReference type="PROSITE" id="PS50135">
    <property type="entry name" value="ZF_ZZ_2"/>
    <property type="match status" value="1"/>
</dbReference>
<dbReference type="Pfam" id="PF00569">
    <property type="entry name" value="ZZ"/>
    <property type="match status" value="1"/>
</dbReference>
<evidence type="ECO:0000259" key="8">
    <source>
        <dbReference type="PROSITE" id="PS50135"/>
    </source>
</evidence>
<dbReference type="PANTHER" id="PTHR22705:SF0">
    <property type="entry name" value="ZZ-TYPE ZINC FINGER-CONTAINING PROTEIN 3"/>
    <property type="match status" value="1"/>
</dbReference>
<dbReference type="InterPro" id="IPR037830">
    <property type="entry name" value="ZZZ3"/>
</dbReference>
<evidence type="ECO:0000313" key="11">
    <source>
        <dbReference type="Proteomes" id="UP000268093"/>
    </source>
</evidence>
<dbReference type="InterPro" id="IPR001005">
    <property type="entry name" value="SANT/Myb"/>
</dbReference>
<dbReference type="InterPro" id="IPR043145">
    <property type="entry name" value="Znf_ZZ_sf"/>
</dbReference>
<feature type="compositionally biased region" description="Polar residues" evidence="6">
    <location>
        <begin position="154"/>
        <end position="173"/>
    </location>
</feature>
<proteinExistence type="predicted"/>
<dbReference type="Gene3D" id="3.30.60.90">
    <property type="match status" value="1"/>
</dbReference>
<dbReference type="Pfam" id="PF00249">
    <property type="entry name" value="Myb_DNA-binding"/>
    <property type="match status" value="1"/>
</dbReference>
<dbReference type="InterPro" id="IPR017930">
    <property type="entry name" value="Myb_dom"/>
</dbReference>
<evidence type="ECO:0000256" key="1">
    <source>
        <dbReference type="ARBA" id="ARBA00022723"/>
    </source>
</evidence>
<feature type="domain" description="ZZ-type" evidence="8">
    <location>
        <begin position="570"/>
        <end position="630"/>
    </location>
</feature>
<dbReference type="OrthoDB" id="424753at2759"/>
<evidence type="ECO:0008006" key="12">
    <source>
        <dbReference type="Google" id="ProtNLM"/>
    </source>
</evidence>
<evidence type="ECO:0000256" key="3">
    <source>
        <dbReference type="ARBA" id="ARBA00022833"/>
    </source>
</evidence>
<dbReference type="CDD" id="cd00167">
    <property type="entry name" value="SANT"/>
    <property type="match status" value="1"/>
</dbReference>
<dbReference type="SMART" id="SM00291">
    <property type="entry name" value="ZnF_ZZ"/>
    <property type="match status" value="1"/>
</dbReference>
<evidence type="ECO:0000256" key="6">
    <source>
        <dbReference type="SAM" id="MobiDB-lite"/>
    </source>
</evidence>
<feature type="coiled-coil region" evidence="5">
    <location>
        <begin position="8"/>
        <end position="42"/>
    </location>
</feature>
<feature type="domain" description="Myb-like" evidence="7">
    <location>
        <begin position="324"/>
        <end position="380"/>
    </location>
</feature>
<evidence type="ECO:0000256" key="2">
    <source>
        <dbReference type="ARBA" id="ARBA00022771"/>
    </source>
</evidence>
<feature type="compositionally biased region" description="Basic and acidic residues" evidence="6">
    <location>
        <begin position="315"/>
        <end position="324"/>
    </location>
</feature>
<feature type="region of interest" description="Disordered" evidence="6">
    <location>
        <begin position="141"/>
        <end position="334"/>
    </location>
</feature>
<feature type="region of interest" description="Disordered" evidence="6">
    <location>
        <begin position="392"/>
        <end position="454"/>
    </location>
</feature>
<evidence type="ECO:0000259" key="9">
    <source>
        <dbReference type="PROSITE" id="PS51294"/>
    </source>
</evidence>
<keyword evidence="2 4" id="KW-0863">Zinc-finger</keyword>
<feature type="compositionally biased region" description="Polar residues" evidence="6">
    <location>
        <begin position="296"/>
        <end position="306"/>
    </location>
</feature>
<dbReference type="PANTHER" id="PTHR22705">
    <property type="entry name" value="ZINC FINGER, ZZ DOMAIN CONTAINING 3"/>
    <property type="match status" value="1"/>
</dbReference>
<feature type="compositionally biased region" description="Low complexity" evidence="6">
    <location>
        <begin position="178"/>
        <end position="200"/>
    </location>
</feature>
<organism evidence="10 11">
    <name type="scientific">Jimgerdemannia flammicorona</name>
    <dbReference type="NCBI Taxonomy" id="994334"/>
    <lineage>
        <taxon>Eukaryota</taxon>
        <taxon>Fungi</taxon>
        <taxon>Fungi incertae sedis</taxon>
        <taxon>Mucoromycota</taxon>
        <taxon>Mucoromycotina</taxon>
        <taxon>Endogonomycetes</taxon>
        <taxon>Endogonales</taxon>
        <taxon>Endogonaceae</taxon>
        <taxon>Jimgerdemannia</taxon>
    </lineage>
</organism>
<comment type="caution">
    <text evidence="10">The sequence shown here is derived from an EMBL/GenBank/DDBJ whole genome shotgun (WGS) entry which is preliminary data.</text>
</comment>